<dbReference type="GO" id="GO:0030964">
    <property type="term" value="C:NADH dehydrogenase complex"/>
    <property type="evidence" value="ECO:0007669"/>
    <property type="project" value="TreeGrafter"/>
</dbReference>
<keyword evidence="7 10" id="KW-0472">Membrane</keyword>
<dbReference type="InterPro" id="IPR000440">
    <property type="entry name" value="NADH_UbQ/plastoQ_OxRdtase_su3"/>
</dbReference>
<evidence type="ECO:0000256" key="1">
    <source>
        <dbReference type="ARBA" id="ARBA00004370"/>
    </source>
</evidence>
<comment type="similarity">
    <text evidence="2">Belongs to the complex I subunit 3 family.</text>
</comment>
<feature type="transmembrane region" description="Helical" evidence="10">
    <location>
        <begin position="6"/>
        <end position="29"/>
    </location>
</feature>
<dbReference type="InterPro" id="IPR038430">
    <property type="entry name" value="NDAH_ubi_oxred_su3_sf"/>
</dbReference>
<comment type="catalytic activity">
    <reaction evidence="9">
        <text>a ubiquinone + NADH + 5 H(+)(in) = a ubiquinol + NAD(+) + 4 H(+)(out)</text>
        <dbReference type="Rhea" id="RHEA:29091"/>
        <dbReference type="Rhea" id="RHEA-COMP:9565"/>
        <dbReference type="Rhea" id="RHEA-COMP:9566"/>
        <dbReference type="ChEBI" id="CHEBI:15378"/>
        <dbReference type="ChEBI" id="CHEBI:16389"/>
        <dbReference type="ChEBI" id="CHEBI:17976"/>
        <dbReference type="ChEBI" id="CHEBI:57540"/>
        <dbReference type="ChEBI" id="CHEBI:57945"/>
        <dbReference type="EC" id="7.1.1.2"/>
    </reaction>
</comment>
<evidence type="ECO:0000256" key="8">
    <source>
        <dbReference type="ARBA" id="ARBA00031029"/>
    </source>
</evidence>
<keyword evidence="11" id="KW-1185">Reference proteome</keyword>
<name>A0A0N5A7J1_PARTI</name>
<dbReference type="Gene3D" id="1.20.58.1610">
    <property type="entry name" value="NADH:ubiquinone/plastoquinone oxidoreductase, chain 3"/>
    <property type="match status" value="2"/>
</dbReference>
<evidence type="ECO:0000256" key="3">
    <source>
        <dbReference type="ARBA" id="ARBA00021007"/>
    </source>
</evidence>
<feature type="transmembrane region" description="Helical" evidence="10">
    <location>
        <begin position="41"/>
        <end position="61"/>
    </location>
</feature>
<keyword evidence="5 10" id="KW-0812">Transmembrane</keyword>
<accession>A0A0N5A7J1</accession>
<evidence type="ECO:0000256" key="4">
    <source>
        <dbReference type="ARBA" id="ARBA00022448"/>
    </source>
</evidence>
<proteinExistence type="inferred from homology"/>
<evidence type="ECO:0000256" key="6">
    <source>
        <dbReference type="ARBA" id="ARBA00022989"/>
    </source>
</evidence>
<evidence type="ECO:0000256" key="7">
    <source>
        <dbReference type="ARBA" id="ARBA00023136"/>
    </source>
</evidence>
<comment type="subcellular location">
    <subcellularLocation>
        <location evidence="1">Membrane</location>
    </subcellularLocation>
</comment>
<keyword evidence="6 10" id="KW-1133">Transmembrane helix</keyword>
<protein>
    <recommendedName>
        <fullName evidence="3">NADH-ubiquinone oxidoreductase chain 3</fullName>
    </recommendedName>
    <alternativeName>
        <fullName evidence="8">NADH dehydrogenase subunit 3</fullName>
    </alternativeName>
</protein>
<reference evidence="12" key="1">
    <citation type="submission" date="2017-02" db="UniProtKB">
        <authorList>
            <consortium name="WormBaseParasite"/>
        </authorList>
    </citation>
    <scope>IDENTIFICATION</scope>
</reference>
<dbReference type="STRING" id="131310.A0A0N5A7J1"/>
<dbReference type="PANTHER" id="PTHR11058">
    <property type="entry name" value="NADH-UBIQUINONE OXIDOREDUCTASE CHAIN 3"/>
    <property type="match status" value="1"/>
</dbReference>
<evidence type="ECO:0000313" key="12">
    <source>
        <dbReference type="WBParaSite" id="PTRK_0001797100.1"/>
    </source>
</evidence>
<dbReference type="Proteomes" id="UP000038045">
    <property type="component" value="Unplaced"/>
</dbReference>
<organism evidence="11 12">
    <name type="scientific">Parastrongyloides trichosuri</name>
    <name type="common">Possum-specific nematode worm</name>
    <dbReference type="NCBI Taxonomy" id="131310"/>
    <lineage>
        <taxon>Eukaryota</taxon>
        <taxon>Metazoa</taxon>
        <taxon>Ecdysozoa</taxon>
        <taxon>Nematoda</taxon>
        <taxon>Chromadorea</taxon>
        <taxon>Rhabditida</taxon>
        <taxon>Tylenchina</taxon>
        <taxon>Panagrolaimomorpha</taxon>
        <taxon>Strongyloidoidea</taxon>
        <taxon>Strongyloididae</taxon>
        <taxon>Parastrongyloides</taxon>
    </lineage>
</organism>
<keyword evidence="4" id="KW-0813">Transport</keyword>
<sequence length="95" mass="11183">MLYEYIPIHLGLAIASLLSFIFLSLSYILSTAKFQMTFEKLSTYECGILFVIFDLEIVFLFPWCVTIPFMNFFGFKIFMFFYELRKGALDFASNH</sequence>
<dbReference type="GO" id="GO:0008137">
    <property type="term" value="F:NADH dehydrogenase (ubiquinone) activity"/>
    <property type="evidence" value="ECO:0007669"/>
    <property type="project" value="UniProtKB-EC"/>
</dbReference>
<evidence type="ECO:0000256" key="10">
    <source>
        <dbReference type="SAM" id="Phobius"/>
    </source>
</evidence>
<dbReference type="AlphaFoldDB" id="A0A0N5A7J1"/>
<evidence type="ECO:0000313" key="11">
    <source>
        <dbReference type="Proteomes" id="UP000038045"/>
    </source>
</evidence>
<dbReference type="PANTHER" id="PTHR11058:SF9">
    <property type="entry name" value="NADH-UBIQUINONE OXIDOREDUCTASE CHAIN 3"/>
    <property type="match status" value="1"/>
</dbReference>
<dbReference type="Pfam" id="PF00507">
    <property type="entry name" value="Oxidored_q4"/>
    <property type="match status" value="1"/>
</dbReference>
<evidence type="ECO:0000256" key="2">
    <source>
        <dbReference type="ARBA" id="ARBA00008472"/>
    </source>
</evidence>
<evidence type="ECO:0000256" key="5">
    <source>
        <dbReference type="ARBA" id="ARBA00022692"/>
    </source>
</evidence>
<dbReference type="WBParaSite" id="PTRK_0001797100.1">
    <property type="protein sequence ID" value="PTRK_0001797100.1"/>
    <property type="gene ID" value="PTRK_0001797100"/>
</dbReference>
<evidence type="ECO:0000256" key="9">
    <source>
        <dbReference type="ARBA" id="ARBA00049551"/>
    </source>
</evidence>